<evidence type="ECO:0000313" key="2">
    <source>
        <dbReference type="EMBL" id="KAG9195237.1"/>
    </source>
</evidence>
<protein>
    <submittedName>
        <fullName evidence="2">Uncharacterized protein</fullName>
    </submittedName>
</protein>
<feature type="compositionally biased region" description="Basic residues" evidence="1">
    <location>
        <begin position="375"/>
        <end position="385"/>
    </location>
</feature>
<feature type="region of interest" description="Disordered" evidence="1">
    <location>
        <begin position="352"/>
        <end position="397"/>
    </location>
</feature>
<dbReference type="EMBL" id="JAANER010000001">
    <property type="protein sequence ID" value="KAG9195237.1"/>
    <property type="molecule type" value="Genomic_DNA"/>
</dbReference>
<dbReference type="Proteomes" id="UP001199106">
    <property type="component" value="Unassembled WGS sequence"/>
</dbReference>
<reference evidence="2" key="1">
    <citation type="submission" date="2021-07" db="EMBL/GenBank/DDBJ databases">
        <title>Genome Resource of American Ginseng Black Spot Pathogen Alternaria panax.</title>
        <authorList>
            <person name="Qiu C."/>
            <person name="Wang W."/>
            <person name="Liu Z."/>
        </authorList>
    </citation>
    <scope>NUCLEOTIDE SEQUENCE</scope>
    <source>
        <strain evidence="2">BNCC115425</strain>
    </source>
</reference>
<comment type="caution">
    <text evidence="2">The sequence shown here is derived from an EMBL/GenBank/DDBJ whole genome shotgun (WGS) entry which is preliminary data.</text>
</comment>
<dbReference type="AlphaFoldDB" id="A0AAD4II22"/>
<feature type="compositionally biased region" description="Low complexity" evidence="1">
    <location>
        <begin position="93"/>
        <end position="110"/>
    </location>
</feature>
<keyword evidence="3" id="KW-1185">Reference proteome</keyword>
<name>A0AAD4II22_9PLEO</name>
<accession>A0AAD4II22</accession>
<sequence>MAHIPPYPLYNRTYSLYRLSPLHCHDAPLLLEASLRTHAQRLKEQLKGDNVRGVQVDFAAAADTAKLGPLDECSWELIGDEDAWIDRHRQSMDPDASQSSAASQPAPDGARGLEVSLEYEKQTYNALLLRDPGVTSSLRGFTSLPLLLVKMPGPIRDIFLNYLRTTFNAHVAPLRLPSPVIASSLETYFRHLSARHSTQSIQDVVRQLHVQLAFPNTTTILKHVDITIAGADISGFVHRGRLLKDTHDKPFTAALSAYLKQHLALDMSHPKVQISRIACNSFHLGTERLKLVAPDPLADTSFSDQGSASQDASASELAVQELYTSLVREAAGSGDFLPVDIAKAPWEETLSPTASVQAGRRKRAISTAAVDSNNKKTKARGKANGRKVNGNDDMIDV</sequence>
<gene>
    <name evidence="2" type="ORF">G6011_00357</name>
</gene>
<proteinExistence type="predicted"/>
<dbReference type="InterPro" id="IPR025204">
    <property type="entry name" value="CENP-L"/>
</dbReference>
<organism evidence="2 3">
    <name type="scientific">Alternaria panax</name>
    <dbReference type="NCBI Taxonomy" id="48097"/>
    <lineage>
        <taxon>Eukaryota</taxon>
        <taxon>Fungi</taxon>
        <taxon>Dikarya</taxon>
        <taxon>Ascomycota</taxon>
        <taxon>Pezizomycotina</taxon>
        <taxon>Dothideomycetes</taxon>
        <taxon>Pleosporomycetidae</taxon>
        <taxon>Pleosporales</taxon>
        <taxon>Pleosporineae</taxon>
        <taxon>Pleosporaceae</taxon>
        <taxon>Alternaria</taxon>
        <taxon>Alternaria sect. Panax</taxon>
    </lineage>
</organism>
<evidence type="ECO:0000313" key="3">
    <source>
        <dbReference type="Proteomes" id="UP001199106"/>
    </source>
</evidence>
<evidence type="ECO:0000256" key="1">
    <source>
        <dbReference type="SAM" id="MobiDB-lite"/>
    </source>
</evidence>
<dbReference type="Pfam" id="PF13092">
    <property type="entry name" value="CENP-L"/>
    <property type="match status" value="1"/>
</dbReference>
<feature type="region of interest" description="Disordered" evidence="1">
    <location>
        <begin position="90"/>
        <end position="111"/>
    </location>
</feature>